<dbReference type="InterPro" id="IPR011049">
    <property type="entry name" value="Serralysin-like_metalloprot_C"/>
</dbReference>
<feature type="domain" description="Trimeric autotransporter adhesin YadA-like stalk" evidence="12">
    <location>
        <begin position="509"/>
        <end position="544"/>
    </location>
</feature>
<keyword evidence="8" id="KW-0653">Protein transport</keyword>
<name>A0ABU1CIB8_9GAMM</name>
<evidence type="ECO:0000259" key="11">
    <source>
        <dbReference type="Pfam" id="PF03895"/>
    </source>
</evidence>
<evidence type="ECO:0000256" key="6">
    <source>
        <dbReference type="ARBA" id="ARBA00022692"/>
    </source>
</evidence>
<feature type="domain" description="Trimeric autotransporter adhesin YadA-like stalk" evidence="12">
    <location>
        <begin position="142"/>
        <end position="184"/>
    </location>
</feature>
<gene>
    <name evidence="14" type="ORF">P8609_17165</name>
</gene>
<feature type="domain" description="ESPR" evidence="13">
    <location>
        <begin position="1"/>
        <end position="47"/>
    </location>
</feature>
<dbReference type="Gene3D" id="1.20.5.170">
    <property type="match status" value="3"/>
</dbReference>
<comment type="similarity">
    <text evidence="3">Belongs to the autotransporter-2 (AT-2) (TC 1.B.40) family.</text>
</comment>
<keyword evidence="4" id="KW-0813">Transport</keyword>
<keyword evidence="7" id="KW-0732">Signal</keyword>
<keyword evidence="9" id="KW-0472">Membrane</keyword>
<dbReference type="InterPro" id="IPR008635">
    <property type="entry name" value="Coiled_stalk_dom"/>
</dbReference>
<dbReference type="Pfam" id="PF05662">
    <property type="entry name" value="YadA_stalk"/>
    <property type="match status" value="3"/>
</dbReference>
<evidence type="ECO:0000256" key="4">
    <source>
        <dbReference type="ARBA" id="ARBA00022448"/>
    </source>
</evidence>
<reference evidence="14 15" key="1">
    <citation type="submission" date="2023-04" db="EMBL/GenBank/DDBJ databases">
        <title>Lysobacter sp. strain UC isolated from soil sample.</title>
        <authorList>
            <person name="Choksket S."/>
            <person name="Harshvardhan F."/>
            <person name="Rana R."/>
            <person name="Patil P.B."/>
            <person name="Korpole S."/>
        </authorList>
    </citation>
    <scope>NUCLEOTIDE SEQUENCE [LARGE SCALE GENOMIC DNA]</scope>
    <source>
        <strain evidence="14 15">UC</strain>
    </source>
</reference>
<evidence type="ECO:0000313" key="14">
    <source>
        <dbReference type="EMBL" id="MDR0184696.1"/>
    </source>
</evidence>
<dbReference type="InterPro" id="IPR024973">
    <property type="entry name" value="ESPR"/>
</dbReference>
<accession>A0ABU1CIB8</accession>
<dbReference type="Gene3D" id="3.30.1300.30">
    <property type="entry name" value="GSPII I/J protein-like"/>
    <property type="match status" value="1"/>
</dbReference>
<evidence type="ECO:0000259" key="12">
    <source>
        <dbReference type="Pfam" id="PF05662"/>
    </source>
</evidence>
<keyword evidence="5" id="KW-1134">Transmembrane beta strand</keyword>
<dbReference type="InterPro" id="IPR045584">
    <property type="entry name" value="Pilin-like"/>
</dbReference>
<evidence type="ECO:0000256" key="8">
    <source>
        <dbReference type="ARBA" id="ARBA00022927"/>
    </source>
</evidence>
<proteinExistence type="inferred from homology"/>
<evidence type="ECO:0000256" key="2">
    <source>
        <dbReference type="ARBA" id="ARBA00004442"/>
    </source>
</evidence>
<feature type="domain" description="Trimeric autotransporter adhesin YadA-like C-terminal membrane anchor" evidence="11">
    <location>
        <begin position="698"/>
        <end position="747"/>
    </location>
</feature>
<dbReference type="Proteomes" id="UP001233535">
    <property type="component" value="Unassembled WGS sequence"/>
</dbReference>
<keyword evidence="15" id="KW-1185">Reference proteome</keyword>
<sequence length="747" mass="76541">MNKIFRIVFNASTGRYVVASEMAKGRKKTAAAGAVLTAVVALAAVGNAQAKVVINAGTNESAVGCTYLQDENSPTLHTSSESTTCLVAGGTGESGQGNPGKRAVFYASDTVNGNEDSLNLGGYLDAWKLASFHSGLEMNSTKITGLAAGSIVDGSQDAINGDQVFDSNKAISAAFGGGSSVNASGFVSAPSYALVKANAIAGTTGAAADVGAGFDKVDAALGTLDTRVTNNTNSINSLQSTVNNLSANVLVEQSAAGANLTVGKATDGAAVDFNGTAGTRKLVGVSEGEVSATSKEAINGSQLYATNQDVAANTAAIGALDGRMDQAETDIAGLKTRADATDAAVAANTADIQKNASDISALDGRVDTAEANIAQNTSDIADLQTRADQTDAAVAQNTSDIADLKAHDVQADAAIAQNTSDIAALDNRVDQNTSDIAALDGRMGEAESSISNLDSRVTNVEGSVNNLNQQINNGEVGLVKQDADSRVITVAADKDGSEVNFAGTAGERKLSGVAEGEISASSKEAVNGSQLNATNERVAASEAAIDGLDSRVTKNEGDIASLDSRVTTNEGDISTLKSDVTNIDNRTTKNEGDIAQLDQRQTKTEGDVSDLRSGVDGLDGRVSTVESNVASLNEKLVKSNADVMNQSRSYTDSRVDELHREMDDRFSIQDERIDRMGAMSSAMSMMTASLGGLHTQNRAAVGTGFVNGEKALSVGYQRAMSDRANFSLGGAFTGDDRSVGAAVGIGW</sequence>
<keyword evidence="10" id="KW-0998">Cell outer membrane</keyword>
<evidence type="ECO:0000256" key="9">
    <source>
        <dbReference type="ARBA" id="ARBA00023136"/>
    </source>
</evidence>
<feature type="domain" description="Trimeric autotransporter adhesin YadA-like stalk" evidence="12">
    <location>
        <begin position="281"/>
        <end position="316"/>
    </location>
</feature>
<dbReference type="Pfam" id="PF03895">
    <property type="entry name" value="YadA_anchor"/>
    <property type="match status" value="1"/>
</dbReference>
<evidence type="ECO:0000256" key="3">
    <source>
        <dbReference type="ARBA" id="ARBA00005848"/>
    </source>
</evidence>
<dbReference type="SUPFAM" id="SSF57997">
    <property type="entry name" value="Tropomyosin"/>
    <property type="match status" value="2"/>
</dbReference>
<organism evidence="14 15">
    <name type="scientific">Lysobacter arvi</name>
    <dbReference type="NCBI Taxonomy" id="3038776"/>
    <lineage>
        <taxon>Bacteria</taxon>
        <taxon>Pseudomonadati</taxon>
        <taxon>Pseudomonadota</taxon>
        <taxon>Gammaproteobacteria</taxon>
        <taxon>Lysobacterales</taxon>
        <taxon>Lysobacteraceae</taxon>
        <taxon>Lysobacter</taxon>
    </lineage>
</organism>
<dbReference type="Gene3D" id="1.20.5.340">
    <property type="match status" value="3"/>
</dbReference>
<dbReference type="EMBL" id="JARUHG010000007">
    <property type="protein sequence ID" value="MDR0184696.1"/>
    <property type="molecule type" value="Genomic_DNA"/>
</dbReference>
<protein>
    <submittedName>
        <fullName evidence="14">ESPR-type extended signal peptide-containing protein</fullName>
    </submittedName>
</protein>
<comment type="caution">
    <text evidence="14">The sequence shown here is derived from an EMBL/GenBank/DDBJ whole genome shotgun (WGS) entry which is preliminary data.</text>
</comment>
<dbReference type="PANTHER" id="PTHR34707">
    <property type="entry name" value="VIMENTIN-TYPE INTERMEDIATE FILAMENT-ASSOCIATED COILED-COIL PROTEIN"/>
    <property type="match status" value="1"/>
</dbReference>
<dbReference type="SUPFAM" id="SSF101967">
    <property type="entry name" value="Adhesin YadA, collagen-binding domain"/>
    <property type="match status" value="1"/>
</dbReference>
<evidence type="ECO:0000259" key="13">
    <source>
        <dbReference type="Pfam" id="PF13018"/>
    </source>
</evidence>
<evidence type="ECO:0000256" key="1">
    <source>
        <dbReference type="ARBA" id="ARBA00004241"/>
    </source>
</evidence>
<dbReference type="PANTHER" id="PTHR34707:SF1">
    <property type="entry name" value="VIMENTIN-TYPE INTERMEDIATE FILAMENT-ASSOCIATED COILED-COIL PROTEIN"/>
    <property type="match status" value="1"/>
</dbReference>
<comment type="subcellular location">
    <subcellularLocation>
        <location evidence="2">Cell outer membrane</location>
    </subcellularLocation>
    <subcellularLocation>
        <location evidence="1">Cell surface</location>
    </subcellularLocation>
</comment>
<keyword evidence="6" id="KW-0812">Transmembrane</keyword>
<dbReference type="InterPro" id="IPR005594">
    <property type="entry name" value="YadA_C"/>
</dbReference>
<evidence type="ECO:0000256" key="5">
    <source>
        <dbReference type="ARBA" id="ARBA00022452"/>
    </source>
</evidence>
<evidence type="ECO:0000313" key="15">
    <source>
        <dbReference type="Proteomes" id="UP001233535"/>
    </source>
</evidence>
<evidence type="ECO:0000256" key="7">
    <source>
        <dbReference type="ARBA" id="ARBA00022729"/>
    </source>
</evidence>
<evidence type="ECO:0000256" key="10">
    <source>
        <dbReference type="ARBA" id="ARBA00023237"/>
    </source>
</evidence>
<dbReference type="Pfam" id="PF13018">
    <property type="entry name" value="ESPR"/>
    <property type="match status" value="1"/>
</dbReference>
<dbReference type="SUPFAM" id="SSF54523">
    <property type="entry name" value="Pili subunits"/>
    <property type="match status" value="1"/>
</dbReference>
<dbReference type="RefSeq" id="WP_309263817.1">
    <property type="nucleotide sequence ID" value="NZ_JARUHG010000007.1"/>
</dbReference>